<dbReference type="SUPFAM" id="SSF56112">
    <property type="entry name" value="Protein kinase-like (PK-like)"/>
    <property type="match status" value="1"/>
</dbReference>
<dbReference type="PROSITE" id="PS50011">
    <property type="entry name" value="PROTEIN_KINASE_DOM"/>
    <property type="match status" value="1"/>
</dbReference>
<dbReference type="RefSeq" id="WP_345433055.1">
    <property type="nucleotide sequence ID" value="NZ_BAABHK010000006.1"/>
</dbReference>
<feature type="region of interest" description="Disordered" evidence="5">
    <location>
        <begin position="299"/>
        <end position="371"/>
    </location>
</feature>
<name>A0ABP8UFB7_9ACTN</name>
<keyword evidence="1" id="KW-0808">Transferase</keyword>
<dbReference type="PROSITE" id="PS00108">
    <property type="entry name" value="PROTEIN_KINASE_ST"/>
    <property type="match status" value="1"/>
</dbReference>
<feature type="compositionally biased region" description="Pro residues" evidence="5">
    <location>
        <begin position="300"/>
        <end position="314"/>
    </location>
</feature>
<feature type="domain" description="Protein kinase" evidence="7">
    <location>
        <begin position="22"/>
        <end position="273"/>
    </location>
</feature>
<dbReference type="InterPro" id="IPR008271">
    <property type="entry name" value="Ser/Thr_kinase_AS"/>
</dbReference>
<evidence type="ECO:0000256" key="2">
    <source>
        <dbReference type="ARBA" id="ARBA00022741"/>
    </source>
</evidence>
<dbReference type="InterPro" id="IPR011009">
    <property type="entry name" value="Kinase-like_dom_sf"/>
</dbReference>
<dbReference type="PANTHER" id="PTHR43289:SF34">
    <property type="entry name" value="SERINE_THREONINE-PROTEIN KINASE YBDM-RELATED"/>
    <property type="match status" value="1"/>
</dbReference>
<evidence type="ECO:0000256" key="1">
    <source>
        <dbReference type="ARBA" id="ARBA00022679"/>
    </source>
</evidence>
<keyword evidence="6" id="KW-0472">Membrane</keyword>
<comment type="caution">
    <text evidence="8">The sequence shown here is derived from an EMBL/GenBank/DDBJ whole genome shotgun (WGS) entry which is preliminary data.</text>
</comment>
<reference evidence="9" key="1">
    <citation type="journal article" date="2019" name="Int. J. Syst. Evol. Microbiol.">
        <title>The Global Catalogue of Microorganisms (GCM) 10K type strain sequencing project: providing services to taxonomists for standard genome sequencing and annotation.</title>
        <authorList>
            <consortium name="The Broad Institute Genomics Platform"/>
            <consortium name="The Broad Institute Genome Sequencing Center for Infectious Disease"/>
            <person name="Wu L."/>
            <person name="Ma J."/>
        </authorList>
    </citation>
    <scope>NUCLEOTIDE SEQUENCE [LARGE SCALE GENOMIC DNA]</scope>
    <source>
        <strain evidence="9">JCM 17939</strain>
    </source>
</reference>
<feature type="compositionally biased region" description="Pro residues" evidence="5">
    <location>
        <begin position="321"/>
        <end position="359"/>
    </location>
</feature>
<evidence type="ECO:0000256" key="6">
    <source>
        <dbReference type="SAM" id="Phobius"/>
    </source>
</evidence>
<keyword evidence="6" id="KW-1133">Transmembrane helix</keyword>
<keyword evidence="2" id="KW-0547">Nucleotide-binding</keyword>
<dbReference type="Pfam" id="PF00069">
    <property type="entry name" value="Pkinase"/>
    <property type="match status" value="1"/>
</dbReference>
<gene>
    <name evidence="8" type="ORF">GCM10023196_046530</name>
</gene>
<dbReference type="Proteomes" id="UP001501442">
    <property type="component" value="Unassembled WGS sequence"/>
</dbReference>
<dbReference type="Gene3D" id="3.30.200.20">
    <property type="entry name" value="Phosphorylase Kinase, domain 1"/>
    <property type="match status" value="1"/>
</dbReference>
<keyword evidence="4" id="KW-0067">ATP-binding</keyword>
<feature type="transmembrane region" description="Helical" evidence="6">
    <location>
        <begin position="386"/>
        <end position="411"/>
    </location>
</feature>
<evidence type="ECO:0000259" key="7">
    <source>
        <dbReference type="PROSITE" id="PS50011"/>
    </source>
</evidence>
<organism evidence="8 9">
    <name type="scientific">Actinoallomurus vinaceus</name>
    <dbReference type="NCBI Taxonomy" id="1080074"/>
    <lineage>
        <taxon>Bacteria</taxon>
        <taxon>Bacillati</taxon>
        <taxon>Actinomycetota</taxon>
        <taxon>Actinomycetes</taxon>
        <taxon>Streptosporangiales</taxon>
        <taxon>Thermomonosporaceae</taxon>
        <taxon>Actinoallomurus</taxon>
    </lineage>
</organism>
<evidence type="ECO:0000313" key="9">
    <source>
        <dbReference type="Proteomes" id="UP001501442"/>
    </source>
</evidence>
<dbReference type="EMBL" id="BAABHK010000006">
    <property type="protein sequence ID" value="GAA4628772.1"/>
    <property type="molecule type" value="Genomic_DNA"/>
</dbReference>
<proteinExistence type="predicted"/>
<dbReference type="CDD" id="cd14014">
    <property type="entry name" value="STKc_PknB_like"/>
    <property type="match status" value="1"/>
</dbReference>
<evidence type="ECO:0000256" key="4">
    <source>
        <dbReference type="ARBA" id="ARBA00022840"/>
    </source>
</evidence>
<dbReference type="InterPro" id="IPR000719">
    <property type="entry name" value="Prot_kinase_dom"/>
</dbReference>
<protein>
    <recommendedName>
        <fullName evidence="7">Protein kinase domain-containing protein</fullName>
    </recommendedName>
</protein>
<dbReference type="PANTHER" id="PTHR43289">
    <property type="entry name" value="MITOGEN-ACTIVATED PROTEIN KINASE KINASE KINASE 20-RELATED"/>
    <property type="match status" value="1"/>
</dbReference>
<evidence type="ECO:0000256" key="5">
    <source>
        <dbReference type="SAM" id="MobiDB-lite"/>
    </source>
</evidence>
<evidence type="ECO:0000313" key="8">
    <source>
        <dbReference type="EMBL" id="GAA4628772.1"/>
    </source>
</evidence>
<keyword evidence="3" id="KW-0418">Kinase</keyword>
<keyword evidence="6" id="KW-0812">Transmembrane</keyword>
<accession>A0ABP8UFB7</accession>
<sequence>MGSHMPDGAPLEPGDPTTLGRYQVVGRLGEGGQGAVFLGRSPSGDPVAIKLLHQQMSSDTSARTRFAREAEAAQKVSPFCTAQVLDYDLTGRPPYIISEFIDGPPLYDVVLQEGAFEGAALERLAIGTATALAAIHEAGIVHRDFKPNNVLLASDGPRVVDFGIARSVDSQQSSVTATGMVVGTPGYLAPEQLTGEPLTPSVDIFAWGATMVFAATGRSPFEAETLPVIINRILNEEPDLSRLQGTMRELVGAALDKNPRRRPAAHQLLLRLLGQVGATPGPAADRKDLLDKGTQIAAQLPPPPPIMTPPPAMPPMHHGPSTPPPMMPQGPATPPPMMHPGPATPNPMMRPGPQTPPPWQNQGRPTHPQGAYVPPPPQKKNTNAPLFIGLGCVVALILVVGLPIAIGAGLLNKAKSDRLPEGFAGSWSGRAVPTSNVAFGTSASRGIDLTLYQILKEGNVRYDTCSGELNSAQISDDKKQVTFQQTLTSYGSSQCLSPSYVTLTLNGSSMTWQMSQTAGGAVLASGTLTK</sequence>
<keyword evidence="9" id="KW-1185">Reference proteome</keyword>
<evidence type="ECO:0000256" key="3">
    <source>
        <dbReference type="ARBA" id="ARBA00022777"/>
    </source>
</evidence>
<dbReference type="Gene3D" id="1.10.510.10">
    <property type="entry name" value="Transferase(Phosphotransferase) domain 1"/>
    <property type="match status" value="1"/>
</dbReference>